<protein>
    <submittedName>
        <fullName evidence="2">PQQ-binding-like beta-propeller repeat protein</fullName>
    </submittedName>
</protein>
<evidence type="ECO:0000313" key="3">
    <source>
        <dbReference type="Proteomes" id="UP000805614"/>
    </source>
</evidence>
<dbReference type="InterPro" id="IPR002372">
    <property type="entry name" value="PQQ_rpt_dom"/>
</dbReference>
<dbReference type="EMBL" id="JABVEC010000005">
    <property type="protein sequence ID" value="MBC6465762.1"/>
    <property type="molecule type" value="Genomic_DNA"/>
</dbReference>
<dbReference type="InterPro" id="IPR018391">
    <property type="entry name" value="PQQ_b-propeller_rpt"/>
</dbReference>
<comment type="caution">
    <text evidence="2">The sequence shown here is derived from an EMBL/GenBank/DDBJ whole genome shotgun (WGS) entry which is preliminary data.</text>
</comment>
<proteinExistence type="predicted"/>
<sequence length="333" mass="34936">MRGSVQGGLALAGGAVVAASTAGEVTALRPDGHRGVRALWRTSVGPVYRRPGVTADGRLLFVPSADHRLYALDARRGRIRWTYRAAAPVLSSPLVTRVDDRETVLFTAGDALVALDAESGRRIWAADGHGFFAGRPACDGTRIYTGGGDGRARAFTAATGEQVWERELATGDEHRRLLYGPWDDTILLGGDAVLVSTVAATWALDQGTGAQRWTVAGSAIYAPAVLLPGDPLCVLLITEWGVVTRVEVATAKVLWQTSLGVRVMNSGAAVRDGTAWVQSVDGQLIAVDLSDGAAGGRLRHGLSYCFSTPVAIDDVVIAADQDGVVRGIRVGAA</sequence>
<dbReference type="SUPFAM" id="SSF50998">
    <property type="entry name" value="Quinoprotein alcohol dehydrogenase-like"/>
    <property type="match status" value="1"/>
</dbReference>
<dbReference type="Gene3D" id="2.130.10.10">
    <property type="entry name" value="YVTN repeat-like/Quinoprotein amine dehydrogenase"/>
    <property type="match status" value="2"/>
</dbReference>
<feature type="domain" description="Pyrrolo-quinoline quinone repeat" evidence="1">
    <location>
        <begin position="241"/>
        <end position="328"/>
    </location>
</feature>
<dbReference type="Pfam" id="PF13360">
    <property type="entry name" value="PQQ_2"/>
    <property type="match status" value="2"/>
</dbReference>
<dbReference type="PANTHER" id="PTHR34512:SF30">
    <property type="entry name" value="OUTER MEMBRANE PROTEIN ASSEMBLY FACTOR BAMB"/>
    <property type="match status" value="1"/>
</dbReference>
<dbReference type="RefSeq" id="WP_187242843.1">
    <property type="nucleotide sequence ID" value="NZ_BAAAOK010000006.1"/>
</dbReference>
<dbReference type="InterPro" id="IPR011047">
    <property type="entry name" value="Quinoprotein_ADH-like_sf"/>
</dbReference>
<dbReference type="SMART" id="SM00564">
    <property type="entry name" value="PQQ"/>
    <property type="match status" value="4"/>
</dbReference>
<dbReference type="Proteomes" id="UP000805614">
    <property type="component" value="Unassembled WGS sequence"/>
</dbReference>
<organism evidence="2 3">
    <name type="scientific">Actinomadura alba</name>
    <dbReference type="NCBI Taxonomy" id="406431"/>
    <lineage>
        <taxon>Bacteria</taxon>
        <taxon>Bacillati</taxon>
        <taxon>Actinomycetota</taxon>
        <taxon>Actinomycetes</taxon>
        <taxon>Streptosporangiales</taxon>
        <taxon>Thermomonosporaceae</taxon>
        <taxon>Actinomadura</taxon>
    </lineage>
</organism>
<name>A0ABR7LMP8_9ACTN</name>
<dbReference type="PANTHER" id="PTHR34512">
    <property type="entry name" value="CELL SURFACE PROTEIN"/>
    <property type="match status" value="1"/>
</dbReference>
<evidence type="ECO:0000313" key="2">
    <source>
        <dbReference type="EMBL" id="MBC6465762.1"/>
    </source>
</evidence>
<gene>
    <name evidence="2" type="ORF">HKK74_09665</name>
</gene>
<dbReference type="InterPro" id="IPR015943">
    <property type="entry name" value="WD40/YVTN_repeat-like_dom_sf"/>
</dbReference>
<feature type="domain" description="Pyrrolo-quinoline quinone repeat" evidence="1">
    <location>
        <begin position="38"/>
        <end position="230"/>
    </location>
</feature>
<accession>A0ABR7LMP8</accession>
<evidence type="ECO:0000259" key="1">
    <source>
        <dbReference type="Pfam" id="PF13360"/>
    </source>
</evidence>
<keyword evidence="3" id="KW-1185">Reference proteome</keyword>
<reference evidence="2 3" key="1">
    <citation type="submission" date="2020-06" db="EMBL/GenBank/DDBJ databases">
        <title>Actinomadura xiongansis sp. nov., isolated from soil of Baiyangdian.</title>
        <authorList>
            <person name="Zhang X."/>
        </authorList>
    </citation>
    <scope>NUCLEOTIDE SEQUENCE [LARGE SCALE GENOMIC DNA]</scope>
    <source>
        <strain evidence="2 3">HBUM206468</strain>
    </source>
</reference>